<dbReference type="SUPFAM" id="SSF48452">
    <property type="entry name" value="TPR-like"/>
    <property type="match status" value="1"/>
</dbReference>
<dbReference type="PANTHER" id="PTHR45831">
    <property type="entry name" value="LD24721P"/>
    <property type="match status" value="1"/>
</dbReference>
<keyword evidence="5" id="KW-1185">Reference proteome</keyword>
<dbReference type="GO" id="GO:0006620">
    <property type="term" value="P:post-translational protein targeting to endoplasmic reticulum membrane"/>
    <property type="evidence" value="ECO:0007669"/>
    <property type="project" value="TreeGrafter"/>
</dbReference>
<evidence type="ECO:0000313" key="4">
    <source>
        <dbReference type="Ensembl" id="ENSGWIP00000005675.1"/>
    </source>
</evidence>
<dbReference type="GO" id="GO:0016020">
    <property type="term" value="C:membrane"/>
    <property type="evidence" value="ECO:0007669"/>
    <property type="project" value="TreeGrafter"/>
</dbReference>
<sequence length="127" mass="13749">MIGSHSTSTNDPPSSSSSSSSSIIPPSSSSSSIMSPSSEVKVLDPPPPQSSSSLSRSQFVERVRHSNQACQQGDFSLAIQLYSEALTFHPHNYILYSNRSAAYIRVGRYSPAHNDAIKAQLINPKWP</sequence>
<proteinExistence type="predicted"/>
<evidence type="ECO:0000256" key="2">
    <source>
        <dbReference type="ARBA" id="ARBA00022803"/>
    </source>
</evidence>
<evidence type="ECO:0000256" key="1">
    <source>
        <dbReference type="ARBA" id="ARBA00022737"/>
    </source>
</evidence>
<dbReference type="InterPro" id="IPR011990">
    <property type="entry name" value="TPR-like_helical_dom_sf"/>
</dbReference>
<dbReference type="GO" id="GO:0072380">
    <property type="term" value="C:TRC complex"/>
    <property type="evidence" value="ECO:0007669"/>
    <property type="project" value="TreeGrafter"/>
</dbReference>
<dbReference type="AlphaFoldDB" id="A0A8C5DN18"/>
<name>A0A8C5DN18_GOUWI</name>
<reference evidence="4" key="2">
    <citation type="submission" date="2025-09" db="UniProtKB">
        <authorList>
            <consortium name="Ensembl"/>
        </authorList>
    </citation>
    <scope>IDENTIFICATION</scope>
</reference>
<keyword evidence="2" id="KW-0802">TPR repeat</keyword>
<feature type="compositionally biased region" description="Low complexity" evidence="3">
    <location>
        <begin position="12"/>
        <end position="38"/>
    </location>
</feature>
<feature type="region of interest" description="Disordered" evidence="3">
    <location>
        <begin position="1"/>
        <end position="60"/>
    </location>
</feature>
<reference evidence="4" key="1">
    <citation type="submission" date="2025-08" db="UniProtKB">
        <authorList>
            <consortium name="Ensembl"/>
        </authorList>
    </citation>
    <scope>IDENTIFICATION</scope>
</reference>
<evidence type="ECO:0000313" key="5">
    <source>
        <dbReference type="Proteomes" id="UP000694680"/>
    </source>
</evidence>
<keyword evidence="1" id="KW-0677">Repeat</keyword>
<dbReference type="Ensembl" id="ENSGWIT00000006178.1">
    <property type="protein sequence ID" value="ENSGWIP00000005675.1"/>
    <property type="gene ID" value="ENSGWIG00000003184.1"/>
</dbReference>
<dbReference type="Proteomes" id="UP000694680">
    <property type="component" value="Unassembled WGS sequence"/>
</dbReference>
<dbReference type="Gene3D" id="1.25.40.10">
    <property type="entry name" value="Tetratricopeptide repeat domain"/>
    <property type="match status" value="1"/>
</dbReference>
<accession>A0A8C5DN18</accession>
<dbReference type="GO" id="GO:0060090">
    <property type="term" value="F:molecular adaptor activity"/>
    <property type="evidence" value="ECO:0007669"/>
    <property type="project" value="TreeGrafter"/>
</dbReference>
<dbReference type="PANTHER" id="PTHR45831:SF2">
    <property type="entry name" value="LD24721P"/>
    <property type="match status" value="1"/>
</dbReference>
<evidence type="ECO:0000256" key="3">
    <source>
        <dbReference type="SAM" id="MobiDB-lite"/>
    </source>
</evidence>
<feature type="compositionally biased region" description="Polar residues" evidence="3">
    <location>
        <begin position="1"/>
        <end position="11"/>
    </location>
</feature>
<organism evidence="4 5">
    <name type="scientific">Gouania willdenowi</name>
    <name type="common">Blunt-snouted clingfish</name>
    <name type="synonym">Lepadogaster willdenowi</name>
    <dbReference type="NCBI Taxonomy" id="441366"/>
    <lineage>
        <taxon>Eukaryota</taxon>
        <taxon>Metazoa</taxon>
        <taxon>Chordata</taxon>
        <taxon>Craniata</taxon>
        <taxon>Vertebrata</taxon>
        <taxon>Euteleostomi</taxon>
        <taxon>Actinopterygii</taxon>
        <taxon>Neopterygii</taxon>
        <taxon>Teleostei</taxon>
        <taxon>Neoteleostei</taxon>
        <taxon>Acanthomorphata</taxon>
        <taxon>Ovalentaria</taxon>
        <taxon>Blenniimorphae</taxon>
        <taxon>Blenniiformes</taxon>
        <taxon>Gobiesocoidei</taxon>
        <taxon>Gobiesocidae</taxon>
        <taxon>Gobiesocinae</taxon>
        <taxon>Gouania</taxon>
    </lineage>
</organism>
<protein>
    <submittedName>
        <fullName evidence="4">Uncharacterized protein</fullName>
    </submittedName>
</protein>
<dbReference type="InterPro" id="IPR047150">
    <property type="entry name" value="SGT"/>
</dbReference>